<dbReference type="GO" id="GO:0016538">
    <property type="term" value="F:cyclin-dependent protein serine/threonine kinase regulator activity"/>
    <property type="evidence" value="ECO:0007669"/>
    <property type="project" value="TreeGrafter"/>
</dbReference>
<sequence>MNLLMYAHLSCAPSIVSGLRQQYLTDFLLTKRTVDTGTFVKTILRLSRTRHSTLLIAIFYLFRIKPRLQKSISTSSLEDRRYLVCGRRMFLVALLLACKFQNDVTPKNNVWARASGLPVAQINYTERLFLGLLDYQLYISKESMNNGRHWWSITVKATKPVFPDHLMFILETTTMVSQPKVRSPPYYDYSSSFAFSQPRKSTICYAY</sequence>
<proteinExistence type="predicted"/>
<dbReference type="OrthoDB" id="286814at2759"/>
<evidence type="ECO:0000313" key="2">
    <source>
        <dbReference type="Proteomes" id="UP000193560"/>
    </source>
</evidence>
<name>A0A1X2H755_9FUNG</name>
<dbReference type="SUPFAM" id="SSF47954">
    <property type="entry name" value="Cyclin-like"/>
    <property type="match status" value="1"/>
</dbReference>
<comment type="caution">
    <text evidence="1">The sequence shown here is derived from an EMBL/GenBank/DDBJ whole genome shotgun (WGS) entry which is preliminary data.</text>
</comment>
<organism evidence="1 2">
    <name type="scientific">Absidia repens</name>
    <dbReference type="NCBI Taxonomy" id="90262"/>
    <lineage>
        <taxon>Eukaryota</taxon>
        <taxon>Fungi</taxon>
        <taxon>Fungi incertae sedis</taxon>
        <taxon>Mucoromycota</taxon>
        <taxon>Mucoromycotina</taxon>
        <taxon>Mucoromycetes</taxon>
        <taxon>Mucorales</taxon>
        <taxon>Cunninghamellaceae</taxon>
        <taxon>Absidia</taxon>
    </lineage>
</organism>
<dbReference type="Pfam" id="PF08613">
    <property type="entry name" value="Cyclin"/>
    <property type="match status" value="1"/>
</dbReference>
<evidence type="ECO:0000313" key="1">
    <source>
        <dbReference type="EMBL" id="ORY94362.1"/>
    </source>
</evidence>
<reference evidence="1 2" key="1">
    <citation type="submission" date="2016-07" db="EMBL/GenBank/DDBJ databases">
        <title>Pervasive Adenine N6-methylation of Active Genes in Fungi.</title>
        <authorList>
            <consortium name="DOE Joint Genome Institute"/>
            <person name="Mondo S.J."/>
            <person name="Dannebaum R.O."/>
            <person name="Kuo R.C."/>
            <person name="Labutti K."/>
            <person name="Haridas S."/>
            <person name="Kuo A."/>
            <person name="Salamov A."/>
            <person name="Ahrendt S.R."/>
            <person name="Lipzen A."/>
            <person name="Sullivan W."/>
            <person name="Andreopoulos W.B."/>
            <person name="Clum A."/>
            <person name="Lindquist E."/>
            <person name="Daum C."/>
            <person name="Ramamoorthy G.K."/>
            <person name="Gryganskyi A."/>
            <person name="Culley D."/>
            <person name="Magnuson J.K."/>
            <person name="James T.Y."/>
            <person name="O'Malley M.A."/>
            <person name="Stajich J.E."/>
            <person name="Spatafora J.W."/>
            <person name="Visel A."/>
            <person name="Grigoriev I.V."/>
        </authorList>
    </citation>
    <scope>NUCLEOTIDE SEQUENCE [LARGE SCALE GENOMIC DNA]</scope>
    <source>
        <strain evidence="1 2">NRRL 1336</strain>
    </source>
</reference>
<dbReference type="CDD" id="cd20557">
    <property type="entry name" value="CYCLIN_ScPCL1-like"/>
    <property type="match status" value="1"/>
</dbReference>
<dbReference type="PANTHER" id="PTHR15615">
    <property type="match status" value="1"/>
</dbReference>
<dbReference type="Gene3D" id="1.10.472.10">
    <property type="entry name" value="Cyclin-like"/>
    <property type="match status" value="1"/>
</dbReference>
<dbReference type="Proteomes" id="UP000193560">
    <property type="component" value="Unassembled WGS sequence"/>
</dbReference>
<dbReference type="GO" id="GO:0005634">
    <property type="term" value="C:nucleus"/>
    <property type="evidence" value="ECO:0007669"/>
    <property type="project" value="TreeGrafter"/>
</dbReference>
<dbReference type="GO" id="GO:0019901">
    <property type="term" value="F:protein kinase binding"/>
    <property type="evidence" value="ECO:0007669"/>
    <property type="project" value="InterPro"/>
</dbReference>
<protein>
    <recommendedName>
        <fullName evidence="3">Cyclin-domain-containing protein</fullName>
    </recommendedName>
</protein>
<keyword evidence="2" id="KW-1185">Reference proteome</keyword>
<dbReference type="STRING" id="90262.A0A1X2H755"/>
<dbReference type="EMBL" id="MCGE01000086">
    <property type="protein sequence ID" value="ORY94362.1"/>
    <property type="molecule type" value="Genomic_DNA"/>
</dbReference>
<evidence type="ECO:0008006" key="3">
    <source>
        <dbReference type="Google" id="ProtNLM"/>
    </source>
</evidence>
<dbReference type="GO" id="GO:0000307">
    <property type="term" value="C:cyclin-dependent protein kinase holoenzyme complex"/>
    <property type="evidence" value="ECO:0007669"/>
    <property type="project" value="TreeGrafter"/>
</dbReference>
<gene>
    <name evidence="1" type="ORF">BCR42DRAFT_236940</name>
</gene>
<dbReference type="AlphaFoldDB" id="A0A1X2H755"/>
<dbReference type="InterPro" id="IPR036915">
    <property type="entry name" value="Cyclin-like_sf"/>
</dbReference>
<dbReference type="PANTHER" id="PTHR15615:SF27">
    <property type="entry name" value="PHO85 CYCLIN CLG1"/>
    <property type="match status" value="1"/>
</dbReference>
<accession>A0A1X2H755</accession>
<dbReference type="InterPro" id="IPR013922">
    <property type="entry name" value="Cyclin_PHO80-like"/>
</dbReference>